<dbReference type="AlphaFoldDB" id="A0A562QRB8"/>
<accession>A0A562QRB8</accession>
<sequence length="46" mass="5738">MRRVKKFSFEELVRQNKENILNDKEAMDRLEEKWELRRAAKNQVEM</sequence>
<dbReference type="InterPro" id="IPR025004">
    <property type="entry name" value="SenN/SenS"/>
</dbReference>
<dbReference type="OrthoDB" id="2991278at2"/>
<proteinExistence type="predicted"/>
<keyword evidence="2" id="KW-1185">Reference proteome</keyword>
<dbReference type="EMBL" id="VLKZ01000002">
    <property type="protein sequence ID" value="TWI59274.1"/>
    <property type="molecule type" value="Genomic_DNA"/>
</dbReference>
<organism evidence="1 2">
    <name type="scientific">Halalkalibacter nanhaiisediminis</name>
    <dbReference type="NCBI Taxonomy" id="688079"/>
    <lineage>
        <taxon>Bacteria</taxon>
        <taxon>Bacillati</taxon>
        <taxon>Bacillota</taxon>
        <taxon>Bacilli</taxon>
        <taxon>Bacillales</taxon>
        <taxon>Bacillaceae</taxon>
        <taxon>Halalkalibacter</taxon>
    </lineage>
</organism>
<gene>
    <name evidence="1" type="ORF">IQ10_00989</name>
</gene>
<comment type="caution">
    <text evidence="1">The sequence shown here is derived from an EMBL/GenBank/DDBJ whole genome shotgun (WGS) entry which is preliminary data.</text>
</comment>
<dbReference type="RefSeq" id="WP_144449346.1">
    <property type="nucleotide sequence ID" value="NZ_VLKZ01000002.1"/>
</dbReference>
<dbReference type="Pfam" id="PF13040">
    <property type="entry name" value="Fur_reg_FbpB"/>
    <property type="match status" value="1"/>
</dbReference>
<dbReference type="Proteomes" id="UP000315711">
    <property type="component" value="Unassembled WGS sequence"/>
</dbReference>
<name>A0A562QRB8_9BACI</name>
<protein>
    <submittedName>
        <fullName evidence="1">Fur-regulated basic protein B</fullName>
    </submittedName>
</protein>
<evidence type="ECO:0000313" key="1">
    <source>
        <dbReference type="EMBL" id="TWI59274.1"/>
    </source>
</evidence>
<evidence type="ECO:0000313" key="2">
    <source>
        <dbReference type="Proteomes" id="UP000315711"/>
    </source>
</evidence>
<reference evidence="1 2" key="1">
    <citation type="journal article" date="2015" name="Stand. Genomic Sci.">
        <title>Genomic Encyclopedia of Bacterial and Archaeal Type Strains, Phase III: the genomes of soil and plant-associated and newly described type strains.</title>
        <authorList>
            <person name="Whitman W.B."/>
            <person name="Woyke T."/>
            <person name="Klenk H.P."/>
            <person name="Zhou Y."/>
            <person name="Lilburn T.G."/>
            <person name="Beck B.J."/>
            <person name="De Vos P."/>
            <person name="Vandamme P."/>
            <person name="Eisen J.A."/>
            <person name="Garrity G."/>
            <person name="Hugenholtz P."/>
            <person name="Kyrpides N.C."/>
        </authorList>
    </citation>
    <scope>NUCLEOTIDE SEQUENCE [LARGE SCALE GENOMIC DNA]</scope>
    <source>
        <strain evidence="1 2">CGMCC 1.10116</strain>
    </source>
</reference>